<dbReference type="EMBL" id="BKBO01000076">
    <property type="protein sequence ID" value="GEQ50624.1"/>
    <property type="molecule type" value="Genomic_DNA"/>
</dbReference>
<dbReference type="GO" id="GO:0016787">
    <property type="term" value="F:hydrolase activity"/>
    <property type="evidence" value="ECO:0007669"/>
    <property type="project" value="UniProtKB-KW"/>
</dbReference>
<proteinExistence type="predicted"/>
<gene>
    <name evidence="3" type="ORF">TK11N_24760</name>
    <name evidence="4" type="ORF">TK2N_24790</name>
</gene>
<accession>A0AAN4UE35</accession>
<evidence type="ECO:0000259" key="1">
    <source>
        <dbReference type="Pfam" id="PF00561"/>
    </source>
</evidence>
<protein>
    <submittedName>
        <fullName evidence="4">Alpha/beta hydrolase</fullName>
    </submittedName>
</protein>
<dbReference type="EMBL" id="BKBQ01000076">
    <property type="protein sequence ID" value="GEQ55635.1"/>
    <property type="molecule type" value="Genomic_DNA"/>
</dbReference>
<dbReference type="InterPro" id="IPR050471">
    <property type="entry name" value="AB_hydrolase"/>
</dbReference>
<dbReference type="Pfam" id="PF08386">
    <property type="entry name" value="Abhydrolase_4"/>
    <property type="match status" value="1"/>
</dbReference>
<evidence type="ECO:0000259" key="2">
    <source>
        <dbReference type="Pfam" id="PF08386"/>
    </source>
</evidence>
<dbReference type="AlphaFoldDB" id="A0AAN4UE35"/>
<feature type="domain" description="Peptidase S33 tripeptidyl aminopeptidase-like C-terminal" evidence="2">
    <location>
        <begin position="228"/>
        <end position="286"/>
    </location>
</feature>
<keyword evidence="6" id="KW-1185">Reference proteome</keyword>
<name>A0AAN4UE35_9ENTE</name>
<reference evidence="4" key="1">
    <citation type="submission" date="2019-08" db="EMBL/GenBank/DDBJ databases">
        <authorList>
            <person name="Ishikawa M."/>
            <person name="Suzuki T."/>
            <person name="Matsutani M."/>
        </authorList>
    </citation>
    <scope>NUCLEOTIDE SEQUENCE</scope>
    <source>
        <strain evidence="4">7C1</strain>
        <strain evidence="3">8C4</strain>
    </source>
</reference>
<dbReference type="Proteomes" id="UP000886607">
    <property type="component" value="Unassembled WGS sequence"/>
</dbReference>
<evidence type="ECO:0000313" key="6">
    <source>
        <dbReference type="Proteomes" id="UP000886607"/>
    </source>
</evidence>
<keyword evidence="4" id="KW-0378">Hydrolase</keyword>
<reference evidence="4" key="2">
    <citation type="journal article" date="2020" name="Int. Dairy J.">
        <title>Lactic acid bacterial diversity in Brie cheese focusing on salt concentration and pH of isolation medium and characterisation of halophilic and alkaliphilic lactic acid bacterial isolates.</title>
        <authorList>
            <person name="Unno R."/>
            <person name="Matsutani M."/>
            <person name="Suzuki T."/>
            <person name="Kodama K."/>
            <person name="Matsushita H."/>
            <person name="Yamasato K."/>
            <person name="Koizumi Y."/>
            <person name="Ishikawa M."/>
        </authorList>
    </citation>
    <scope>NUCLEOTIDE SEQUENCE</scope>
    <source>
        <strain evidence="4">7C1</strain>
        <strain evidence="3">8C4</strain>
    </source>
</reference>
<evidence type="ECO:0000313" key="3">
    <source>
        <dbReference type="EMBL" id="GEQ50624.1"/>
    </source>
</evidence>
<dbReference type="Pfam" id="PF00561">
    <property type="entry name" value="Abhydrolase_1"/>
    <property type="match status" value="1"/>
</dbReference>
<dbReference type="PRINTS" id="PR00111">
    <property type="entry name" value="ABHYDROLASE"/>
</dbReference>
<dbReference type="PANTHER" id="PTHR43433:SF5">
    <property type="entry name" value="AB HYDROLASE-1 DOMAIN-CONTAINING PROTEIN"/>
    <property type="match status" value="1"/>
</dbReference>
<feature type="domain" description="AB hydrolase-1" evidence="1">
    <location>
        <begin position="43"/>
        <end position="149"/>
    </location>
</feature>
<dbReference type="SUPFAM" id="SSF53474">
    <property type="entry name" value="alpha/beta-Hydrolases"/>
    <property type="match status" value="1"/>
</dbReference>
<dbReference type="PANTHER" id="PTHR43433">
    <property type="entry name" value="HYDROLASE, ALPHA/BETA FOLD FAMILY PROTEIN"/>
    <property type="match status" value="1"/>
</dbReference>
<organism evidence="4 5">
    <name type="scientific">Tetragenococcus koreensis</name>
    <dbReference type="NCBI Taxonomy" id="290335"/>
    <lineage>
        <taxon>Bacteria</taxon>
        <taxon>Bacillati</taxon>
        <taxon>Bacillota</taxon>
        <taxon>Bacilli</taxon>
        <taxon>Lactobacillales</taxon>
        <taxon>Enterococcaceae</taxon>
        <taxon>Tetragenococcus</taxon>
    </lineage>
</organism>
<comment type="caution">
    <text evidence="4">The sequence shown here is derived from an EMBL/GenBank/DDBJ whole genome shotgun (WGS) entry which is preliminary data.</text>
</comment>
<evidence type="ECO:0000313" key="4">
    <source>
        <dbReference type="EMBL" id="GEQ55635.1"/>
    </source>
</evidence>
<sequence length="288" mass="32414">MQQNLQYNKDIRNSYDRFNNYKTNKISTEFGKMTYIDEGVGEAILISHGIFGGYDQAYNSLKSFVEDDYRKIGPSRFGYPGSDLPVKPTPGNQAKAFLNLLDQLGIEKTYIITTSAGSASGIKFVIDYPKRVKGLILLSSAVPNVKKTKDEIEGMTGPPKFLVNDFPMWFSTKYFGFIFKSMFGSEIDKTIYDTMLPVSPRKKGIEIDGKITNIDMDINFENYEIKKIKAPILVLHAKDDPMTKYENMDKFIKLTNAQSAIFETGGHLITGHGDAVSQAIKNFIEDVK</sequence>
<dbReference type="InterPro" id="IPR029058">
    <property type="entry name" value="AB_hydrolase_fold"/>
</dbReference>
<dbReference type="Gene3D" id="3.40.50.1820">
    <property type="entry name" value="alpha/beta hydrolase"/>
    <property type="match status" value="1"/>
</dbReference>
<dbReference type="Proteomes" id="UP000886597">
    <property type="component" value="Unassembled WGS sequence"/>
</dbReference>
<dbReference type="InterPro" id="IPR013595">
    <property type="entry name" value="Pept_S33_TAP-like_C"/>
</dbReference>
<dbReference type="InterPro" id="IPR000073">
    <property type="entry name" value="AB_hydrolase_1"/>
</dbReference>
<evidence type="ECO:0000313" key="5">
    <source>
        <dbReference type="Proteomes" id="UP000886597"/>
    </source>
</evidence>